<proteinExistence type="predicted"/>
<keyword evidence="3" id="KW-1185">Reference proteome</keyword>
<dbReference type="InterPro" id="IPR036249">
    <property type="entry name" value="Thioredoxin-like_sf"/>
</dbReference>
<evidence type="ECO:0000259" key="1">
    <source>
        <dbReference type="Pfam" id="PF22041"/>
    </source>
</evidence>
<dbReference type="Gene3D" id="1.20.1050.10">
    <property type="match status" value="1"/>
</dbReference>
<feature type="domain" description="Glutathione S-transferase UstS-like C-terminal" evidence="1">
    <location>
        <begin position="123"/>
        <end position="257"/>
    </location>
</feature>
<dbReference type="Proteomes" id="UP000664521">
    <property type="component" value="Unassembled WGS sequence"/>
</dbReference>
<gene>
    <name evidence="2" type="ORF">HETSPECPRED_008441</name>
</gene>
<comment type="caution">
    <text evidence="2">The sequence shown here is derived from an EMBL/GenBank/DDBJ whole genome shotgun (WGS) entry which is preliminary data.</text>
</comment>
<name>A0A8H3IYJ0_9LECA</name>
<reference evidence="2" key="1">
    <citation type="submission" date="2021-03" db="EMBL/GenBank/DDBJ databases">
        <authorList>
            <person name="Tagirdzhanova G."/>
        </authorList>
    </citation>
    <scope>NUCLEOTIDE SEQUENCE</scope>
</reference>
<organism evidence="2 3">
    <name type="scientific">Heterodermia speciosa</name>
    <dbReference type="NCBI Taxonomy" id="116794"/>
    <lineage>
        <taxon>Eukaryota</taxon>
        <taxon>Fungi</taxon>
        <taxon>Dikarya</taxon>
        <taxon>Ascomycota</taxon>
        <taxon>Pezizomycotina</taxon>
        <taxon>Lecanoromycetes</taxon>
        <taxon>OSLEUM clade</taxon>
        <taxon>Lecanoromycetidae</taxon>
        <taxon>Caliciales</taxon>
        <taxon>Physciaceae</taxon>
        <taxon>Heterodermia</taxon>
    </lineage>
</organism>
<dbReference type="Pfam" id="PF22041">
    <property type="entry name" value="GST_C_7"/>
    <property type="match status" value="1"/>
</dbReference>
<dbReference type="InterPro" id="IPR054416">
    <property type="entry name" value="GST_UstS-like_C"/>
</dbReference>
<sequence length="261" mass="29424">MEAPKSMTFYDIASGPPVHPFAPNPWKARYALNYTKAPYRTTWVPLLDVAETRKKLGVPASRKHPDGTDFLTLPILYDPSISSPEQEGIFLGDTYDIAVHLHSHHSSPDKGRPPFFPPHTFALHRTFNAHVDTLFSLNGAQLALYYMPFDPATAEASKAEFVRRAGVVRWEDLEIPLGSEERREKLAAFEAALGSGLAGWFVKRVEGPFLEGKVPMYADMIIGGWLQMMRNCLPEWEELRGWHGGLWGRLFDGLEEWAEVS</sequence>
<evidence type="ECO:0000313" key="3">
    <source>
        <dbReference type="Proteomes" id="UP000664521"/>
    </source>
</evidence>
<dbReference type="AlphaFoldDB" id="A0A8H3IYJ0"/>
<dbReference type="EMBL" id="CAJPDS010000064">
    <property type="protein sequence ID" value="CAF9932739.1"/>
    <property type="molecule type" value="Genomic_DNA"/>
</dbReference>
<dbReference type="SUPFAM" id="SSF52833">
    <property type="entry name" value="Thioredoxin-like"/>
    <property type="match status" value="1"/>
</dbReference>
<dbReference type="OrthoDB" id="4951845at2759"/>
<evidence type="ECO:0000313" key="2">
    <source>
        <dbReference type="EMBL" id="CAF9932739.1"/>
    </source>
</evidence>
<protein>
    <recommendedName>
        <fullName evidence="1">Glutathione S-transferase UstS-like C-terminal domain-containing protein</fullName>
    </recommendedName>
</protein>
<dbReference type="Gene3D" id="3.40.30.10">
    <property type="entry name" value="Glutaredoxin"/>
    <property type="match status" value="1"/>
</dbReference>
<accession>A0A8H3IYJ0</accession>